<dbReference type="InterPro" id="IPR011989">
    <property type="entry name" value="ARM-like"/>
</dbReference>
<keyword evidence="3" id="KW-0813">Transport</keyword>
<comment type="subcellular location">
    <subcellularLocation>
        <location evidence="1">Endomembrane system</location>
    </subcellularLocation>
</comment>
<feature type="transmembrane region" description="Helical" evidence="7">
    <location>
        <begin position="119"/>
        <end position="138"/>
    </location>
</feature>
<organism evidence="8 9">
    <name type="scientific">Reticulomyxa filosa</name>
    <dbReference type="NCBI Taxonomy" id="46433"/>
    <lineage>
        <taxon>Eukaryota</taxon>
        <taxon>Sar</taxon>
        <taxon>Rhizaria</taxon>
        <taxon>Retaria</taxon>
        <taxon>Foraminifera</taxon>
        <taxon>Monothalamids</taxon>
        <taxon>Reticulomyxidae</taxon>
        <taxon>Reticulomyxa</taxon>
    </lineage>
</organism>
<dbReference type="InterPro" id="IPR016024">
    <property type="entry name" value="ARM-type_fold"/>
</dbReference>
<dbReference type="InterPro" id="IPR017105">
    <property type="entry name" value="AP3_complex_dsu"/>
</dbReference>
<evidence type="ECO:0000256" key="2">
    <source>
        <dbReference type="ARBA" id="ARBA00006613"/>
    </source>
</evidence>
<dbReference type="GO" id="GO:0006896">
    <property type="term" value="P:Golgi to vacuole transport"/>
    <property type="evidence" value="ECO:0007669"/>
    <property type="project" value="TreeGrafter"/>
</dbReference>
<accession>X6MZS4</accession>
<dbReference type="GO" id="GO:0010008">
    <property type="term" value="C:endosome membrane"/>
    <property type="evidence" value="ECO:0007669"/>
    <property type="project" value="TreeGrafter"/>
</dbReference>
<comment type="caution">
    <text evidence="8">The sequence shown here is derived from an EMBL/GenBank/DDBJ whole genome shotgun (WGS) entry which is preliminary data.</text>
</comment>
<dbReference type="SUPFAM" id="SSF48371">
    <property type="entry name" value="ARM repeat"/>
    <property type="match status" value="1"/>
</dbReference>
<keyword evidence="4" id="KW-0677">Repeat</keyword>
<keyword evidence="9" id="KW-1185">Reference proteome</keyword>
<name>X6MZS4_RETFI</name>
<comment type="similarity">
    <text evidence="2">Belongs to the adaptor complexes large subunit family.</text>
</comment>
<evidence type="ECO:0000256" key="6">
    <source>
        <dbReference type="ARBA" id="ARBA00023136"/>
    </source>
</evidence>
<dbReference type="Gene3D" id="1.25.10.10">
    <property type="entry name" value="Leucine-rich Repeat Variant"/>
    <property type="match status" value="1"/>
</dbReference>
<evidence type="ECO:0000256" key="1">
    <source>
        <dbReference type="ARBA" id="ARBA00004308"/>
    </source>
</evidence>
<keyword evidence="6 7" id="KW-0472">Membrane</keyword>
<dbReference type="GO" id="GO:0030123">
    <property type="term" value="C:AP-3 adaptor complex"/>
    <property type="evidence" value="ECO:0007669"/>
    <property type="project" value="InterPro"/>
</dbReference>
<dbReference type="Proteomes" id="UP000023152">
    <property type="component" value="Unassembled WGS sequence"/>
</dbReference>
<keyword evidence="7" id="KW-1133">Transmembrane helix</keyword>
<evidence type="ECO:0000256" key="4">
    <source>
        <dbReference type="ARBA" id="ARBA00022737"/>
    </source>
</evidence>
<gene>
    <name evidence="8" type="ORF">RFI_18262</name>
</gene>
<protein>
    <submittedName>
        <fullName evidence="8">Delta adaptin</fullName>
    </submittedName>
</protein>
<sequence length="141" mass="16495">MMTAMFRKTLLDLVKGLRSNKEDESTFINQCLTEIKEEVKDKDHDIKANAIQKLCYVMLSSIDHFFSPISPSNKIKKIIKKITITTIKKMTSFFLNRKKAQISKKMNKPKKKRKEKFKLLIFFFDIKTGVFGSISFIHRAN</sequence>
<evidence type="ECO:0000313" key="8">
    <source>
        <dbReference type="EMBL" id="ETO18974.1"/>
    </source>
</evidence>
<keyword evidence="5" id="KW-0653">Protein transport</keyword>
<evidence type="ECO:0000313" key="9">
    <source>
        <dbReference type="Proteomes" id="UP000023152"/>
    </source>
</evidence>
<dbReference type="AlphaFoldDB" id="X6MZS4"/>
<evidence type="ECO:0000256" key="5">
    <source>
        <dbReference type="ARBA" id="ARBA00022927"/>
    </source>
</evidence>
<proteinExistence type="inferred from homology"/>
<evidence type="ECO:0000256" key="7">
    <source>
        <dbReference type="SAM" id="Phobius"/>
    </source>
</evidence>
<dbReference type="GO" id="GO:0006623">
    <property type="term" value="P:protein targeting to vacuole"/>
    <property type="evidence" value="ECO:0007669"/>
    <property type="project" value="TreeGrafter"/>
</dbReference>
<dbReference type="OrthoDB" id="10264595at2759"/>
<dbReference type="EMBL" id="ASPP01014187">
    <property type="protein sequence ID" value="ETO18974.1"/>
    <property type="molecule type" value="Genomic_DNA"/>
</dbReference>
<evidence type="ECO:0000256" key="3">
    <source>
        <dbReference type="ARBA" id="ARBA00022448"/>
    </source>
</evidence>
<dbReference type="PANTHER" id="PTHR22781">
    <property type="entry name" value="DELTA ADAPTIN-RELATED"/>
    <property type="match status" value="1"/>
</dbReference>
<dbReference type="PANTHER" id="PTHR22781:SF12">
    <property type="entry name" value="AP-3 COMPLEX SUBUNIT DELTA-1"/>
    <property type="match status" value="1"/>
</dbReference>
<keyword evidence="7" id="KW-0812">Transmembrane</keyword>
<reference evidence="8 9" key="1">
    <citation type="journal article" date="2013" name="Curr. Biol.">
        <title>The Genome of the Foraminiferan Reticulomyxa filosa.</title>
        <authorList>
            <person name="Glockner G."/>
            <person name="Hulsmann N."/>
            <person name="Schleicher M."/>
            <person name="Noegel A.A."/>
            <person name="Eichinger L."/>
            <person name="Gallinger C."/>
            <person name="Pawlowski J."/>
            <person name="Sierra R."/>
            <person name="Euteneuer U."/>
            <person name="Pillet L."/>
            <person name="Moustafa A."/>
            <person name="Platzer M."/>
            <person name="Groth M."/>
            <person name="Szafranski K."/>
            <person name="Schliwa M."/>
        </authorList>
    </citation>
    <scope>NUCLEOTIDE SEQUENCE [LARGE SCALE GENOMIC DNA]</scope>
</reference>